<dbReference type="PANTHER" id="PTHR13388">
    <property type="entry name" value="DETONATOR, ISOFORM E"/>
    <property type="match status" value="1"/>
</dbReference>
<evidence type="ECO:0000259" key="2">
    <source>
        <dbReference type="Pfam" id="PF23481"/>
    </source>
</evidence>
<dbReference type="InterPro" id="IPR055422">
    <property type="entry name" value="Ig_TMEM132_2nd"/>
</dbReference>
<sequence>MSIIPPPWHLLPLSQVELGPLFSNSSPFSFSQSMLMVAPPGQAPRPGLQASFGPYSVTQHISEPILPLSPPLSAFLLSEHVERVRDNGSRESFRVRTLFHKQSDTRARRTCFTLHAFKDTEEHKASCLPQPPLGLCMVTLTLPNDWFEDQHTNQSHQDQRKWPSKMYPRRRVRHMEKQWRENHHRNSVNRQRTTSHSLRYHRDDGKTKGDVHWRFRYQRVAMTTHIQLYYSYSDTVADLRLTPGQAQGCVEDRAVNSQRQLFHIKAVTLKEEEEGREQSGTKEKKPV</sequence>
<name>A0AAN8ATJ3_ELEMC</name>
<reference evidence="3 4" key="2">
    <citation type="journal article" date="2023" name="Mol. Biol. Evol.">
        <title>Genomics of Secondarily Temperate Adaptation in the Only Non-Antarctic Icefish.</title>
        <authorList>
            <person name="Rivera-Colon A.G."/>
            <person name="Rayamajhi N."/>
            <person name="Minhas B.F."/>
            <person name="Madrigal G."/>
            <person name="Bilyk K.T."/>
            <person name="Yoon V."/>
            <person name="Hune M."/>
            <person name="Gregory S."/>
            <person name="Cheng C.H.C."/>
            <person name="Catchen J.M."/>
        </authorList>
    </citation>
    <scope>NUCLEOTIDE SEQUENCE [LARGE SCALE GENOMIC DNA]</scope>
    <source>
        <strain evidence="3">JMC-PN-2008</strain>
    </source>
</reference>
<evidence type="ECO:0000313" key="4">
    <source>
        <dbReference type="Proteomes" id="UP001346869"/>
    </source>
</evidence>
<reference evidence="3 4" key="1">
    <citation type="journal article" date="2023" name="Genes (Basel)">
        <title>Chromosome-Level Genome Assembly and Circadian Gene Repertoire of the Patagonia Blennie Eleginops maclovinus-The Closest Ancestral Proxy of Antarctic Cryonotothenioids.</title>
        <authorList>
            <person name="Cheng C.C."/>
            <person name="Rivera-Colon A.G."/>
            <person name="Minhas B.F."/>
            <person name="Wilson L."/>
            <person name="Rayamajhi N."/>
            <person name="Vargas-Chacoff L."/>
            <person name="Catchen J.M."/>
        </authorList>
    </citation>
    <scope>NUCLEOTIDE SEQUENCE [LARGE SCALE GENOMIC DNA]</scope>
    <source>
        <strain evidence="3">JMC-PN-2008</strain>
    </source>
</reference>
<feature type="region of interest" description="Disordered" evidence="1">
    <location>
        <begin position="181"/>
        <end position="203"/>
    </location>
</feature>
<organism evidence="3 4">
    <name type="scientific">Eleginops maclovinus</name>
    <name type="common">Patagonian blennie</name>
    <name type="synonym">Eleginus maclovinus</name>
    <dbReference type="NCBI Taxonomy" id="56733"/>
    <lineage>
        <taxon>Eukaryota</taxon>
        <taxon>Metazoa</taxon>
        <taxon>Chordata</taxon>
        <taxon>Craniata</taxon>
        <taxon>Vertebrata</taxon>
        <taxon>Euteleostomi</taxon>
        <taxon>Actinopterygii</taxon>
        <taxon>Neopterygii</taxon>
        <taxon>Teleostei</taxon>
        <taxon>Neoteleostei</taxon>
        <taxon>Acanthomorphata</taxon>
        <taxon>Eupercaria</taxon>
        <taxon>Perciformes</taxon>
        <taxon>Notothenioidei</taxon>
        <taxon>Eleginopidae</taxon>
        <taxon>Eleginops</taxon>
    </lineage>
</organism>
<feature type="compositionally biased region" description="Polar residues" evidence="1">
    <location>
        <begin position="188"/>
        <end position="197"/>
    </location>
</feature>
<gene>
    <name evidence="3" type="ORF">PBY51_020866</name>
</gene>
<comment type="caution">
    <text evidence="3">The sequence shown here is derived from an EMBL/GenBank/DDBJ whole genome shotgun (WGS) entry which is preliminary data.</text>
</comment>
<dbReference type="EMBL" id="JAUZQC010000009">
    <property type="protein sequence ID" value="KAK5866697.1"/>
    <property type="molecule type" value="Genomic_DNA"/>
</dbReference>
<evidence type="ECO:0000313" key="3">
    <source>
        <dbReference type="EMBL" id="KAK5866697.1"/>
    </source>
</evidence>
<dbReference type="PANTHER" id="PTHR13388:SF29">
    <property type="entry name" value="TRANSMEMBRANE PROTEIN 132C ISOFORM X1"/>
    <property type="match status" value="1"/>
</dbReference>
<proteinExistence type="predicted"/>
<dbReference type="Pfam" id="PF23481">
    <property type="entry name" value="Ig_TMEM132_2nd"/>
    <property type="match status" value="1"/>
</dbReference>
<protein>
    <recommendedName>
        <fullName evidence="2">Transmembrane protein TMEM132 second Ig-like domain-containing protein</fullName>
    </recommendedName>
</protein>
<dbReference type="Proteomes" id="UP001346869">
    <property type="component" value="Unassembled WGS sequence"/>
</dbReference>
<dbReference type="InterPro" id="IPR026307">
    <property type="entry name" value="TMEM132"/>
</dbReference>
<dbReference type="AlphaFoldDB" id="A0AAN8ATJ3"/>
<accession>A0AAN8ATJ3</accession>
<keyword evidence="4" id="KW-1185">Reference proteome</keyword>
<feature type="domain" description="Transmembrane protein TMEM132 second Ig-like" evidence="2">
    <location>
        <begin position="94"/>
        <end position="159"/>
    </location>
</feature>
<evidence type="ECO:0000256" key="1">
    <source>
        <dbReference type="SAM" id="MobiDB-lite"/>
    </source>
</evidence>